<comment type="caution">
    <text evidence="1">The sequence shown here is derived from an EMBL/GenBank/DDBJ whole genome shotgun (WGS) entry which is preliminary data.</text>
</comment>
<gene>
    <name evidence="1" type="ORF">ERS137968_02504</name>
</gene>
<accession>A0ABM9TY21</accession>
<organism evidence="1 2">
    <name type="scientific">Yersinia pekkanenii</name>
    <dbReference type="NCBI Taxonomy" id="1288385"/>
    <lineage>
        <taxon>Bacteria</taxon>
        <taxon>Pseudomonadati</taxon>
        <taxon>Pseudomonadota</taxon>
        <taxon>Gammaproteobacteria</taxon>
        <taxon>Enterobacterales</taxon>
        <taxon>Yersiniaceae</taxon>
        <taxon>Yersinia</taxon>
    </lineage>
</organism>
<keyword evidence="2" id="KW-1185">Reference proteome</keyword>
<protein>
    <submittedName>
        <fullName evidence="1">Uncharacterized protein</fullName>
    </submittedName>
</protein>
<name>A0ABM9TY21_9GAMM</name>
<evidence type="ECO:0000313" key="2">
    <source>
        <dbReference type="Proteomes" id="UP000044625"/>
    </source>
</evidence>
<proteinExistence type="predicted"/>
<dbReference type="EMBL" id="CWJL01000011">
    <property type="protein sequence ID" value="CRY67429.1"/>
    <property type="molecule type" value="Genomic_DNA"/>
</dbReference>
<sequence length="58" mass="6652">MRKINIFIIIAYLFTGSAEAFQSVGKSVLYSMGLLASHQVMLTLNERTDDPVTHFYRR</sequence>
<dbReference type="Proteomes" id="UP000044625">
    <property type="component" value="Unassembled WGS sequence"/>
</dbReference>
<reference evidence="1 2" key="1">
    <citation type="submission" date="2015-03" db="EMBL/GenBank/DDBJ databases">
        <authorList>
            <consortium name="Pathogen Informatics"/>
            <person name="Murphy D."/>
        </authorList>
    </citation>
    <scope>NUCLEOTIDE SEQUENCE [LARGE SCALE GENOMIC DNA]</scope>
    <source>
        <strain evidence="2">type strain: CIP110230</strain>
    </source>
</reference>
<evidence type="ECO:0000313" key="1">
    <source>
        <dbReference type="EMBL" id="CRY67429.1"/>
    </source>
</evidence>